<dbReference type="PANTHER" id="PTHR37261:SF1">
    <property type="entry name" value="40S RIBOSOMAL PROTEIN S27"/>
    <property type="match status" value="1"/>
</dbReference>
<dbReference type="EMBL" id="AUSU01003746">
    <property type="protein sequence ID" value="EPS66317.1"/>
    <property type="molecule type" value="Genomic_DNA"/>
</dbReference>
<name>S8E1X9_9LAMI</name>
<organism evidence="3 4">
    <name type="scientific">Genlisea aurea</name>
    <dbReference type="NCBI Taxonomy" id="192259"/>
    <lineage>
        <taxon>Eukaryota</taxon>
        <taxon>Viridiplantae</taxon>
        <taxon>Streptophyta</taxon>
        <taxon>Embryophyta</taxon>
        <taxon>Tracheophyta</taxon>
        <taxon>Spermatophyta</taxon>
        <taxon>Magnoliopsida</taxon>
        <taxon>eudicotyledons</taxon>
        <taxon>Gunneridae</taxon>
        <taxon>Pentapetalae</taxon>
        <taxon>asterids</taxon>
        <taxon>lamiids</taxon>
        <taxon>Lamiales</taxon>
        <taxon>Lentibulariaceae</taxon>
        <taxon>Genlisea</taxon>
    </lineage>
</organism>
<dbReference type="AlphaFoldDB" id="S8E1X9"/>
<evidence type="ECO:0000256" key="2">
    <source>
        <dbReference type="SAM" id="MobiDB-lite"/>
    </source>
</evidence>
<accession>S8E1X9</accession>
<sequence>MKTEEDDRLLPWVVETNWVIASGSLQDSFIVETSDYTSDSDIASRKDSPFLKPHGPESGPCEITVTFEKKYDVGQVYVRSTARVYEVYYANSAYSSSEYLCTVRCGVAEREGKVLRAPDESSSITDGENSTTSEEDWIKINANGTSHWQDIYEATAQISGSVPCTSLTIRLLSLEDRRHVFVDEVYIYLTPVDLAGTGNAQLPDGGSTESSLLSMFFPAMLQLSKSGVTRIQDKNPSPLESNQMESPRGCRRAIDENHVDEQFSTLNEQNVGSDELQQPSEACKCECLELNDLRVSHLEQTLEKLISQVNRVEDICLRFEEKMLRPIQSIEARLERIEDKFEELSKNHPNSGTRISAPAFSSINSNSSSFRSKQHGDHQCRMPVVIAASDANFNPGLIVTAPEFSCVEDEESSDRMPLEEEEEDSCIMKTKKVMSVDEALAAALDGFLLSSRVQPSSELLSGESGVENQPHEQNESSVVADQRLRGGGQDVEATAVDDCPRKKSIESASAEEAPQTDCFYVSPKSDDSSGRENDDHGLHFLTCLDEKNAGEDGFYEGDPVQTRRILNREEAAILSKNEDSKCCGCTDDVLKLFESSSDLSFPIPRASIEEILSGLATELINGESIAEKRCEHVGNGDLPSGFEDSAIVTDADASSPAPKPISNKLPVFGTAFSVPRSLQPPATLIIKSCRKEELRTRYASDY</sequence>
<feature type="coiled-coil region" evidence="1">
    <location>
        <begin position="295"/>
        <end position="347"/>
    </location>
</feature>
<protein>
    <submittedName>
        <fullName evidence="3">Uncharacterized protein</fullName>
    </submittedName>
</protein>
<gene>
    <name evidence="3" type="ORF">M569_08469</name>
</gene>
<reference evidence="3 4" key="1">
    <citation type="journal article" date="2013" name="BMC Genomics">
        <title>The miniature genome of a carnivorous plant Genlisea aurea contains a low number of genes and short non-coding sequences.</title>
        <authorList>
            <person name="Leushkin E.V."/>
            <person name="Sutormin R.A."/>
            <person name="Nabieva E.R."/>
            <person name="Penin A.A."/>
            <person name="Kondrashov A.S."/>
            <person name="Logacheva M.D."/>
        </authorList>
    </citation>
    <scope>NUCLEOTIDE SEQUENCE [LARGE SCALE GENOMIC DNA]</scope>
</reference>
<evidence type="ECO:0000313" key="4">
    <source>
        <dbReference type="Proteomes" id="UP000015453"/>
    </source>
</evidence>
<comment type="caution">
    <text evidence="3">The sequence shown here is derived from an EMBL/GenBank/DDBJ whole genome shotgun (WGS) entry which is preliminary data.</text>
</comment>
<keyword evidence="1" id="KW-0175">Coiled coil</keyword>
<evidence type="ECO:0000313" key="3">
    <source>
        <dbReference type="EMBL" id="EPS66317.1"/>
    </source>
</evidence>
<dbReference type="OrthoDB" id="1939758at2759"/>
<keyword evidence="4" id="KW-1185">Reference proteome</keyword>
<dbReference type="PANTHER" id="PTHR37261">
    <property type="entry name" value="40S RIBOSOMAL PROTEIN S27"/>
    <property type="match status" value="1"/>
</dbReference>
<dbReference type="Proteomes" id="UP000015453">
    <property type="component" value="Unassembled WGS sequence"/>
</dbReference>
<feature type="region of interest" description="Disordered" evidence="2">
    <location>
        <begin position="459"/>
        <end position="533"/>
    </location>
</feature>
<proteinExistence type="predicted"/>
<feature type="compositionally biased region" description="Basic and acidic residues" evidence="2">
    <location>
        <begin position="524"/>
        <end position="533"/>
    </location>
</feature>
<evidence type="ECO:0000256" key="1">
    <source>
        <dbReference type="SAM" id="Coils"/>
    </source>
</evidence>